<feature type="compositionally biased region" description="Basic and acidic residues" evidence="1">
    <location>
        <begin position="253"/>
        <end position="264"/>
    </location>
</feature>
<dbReference type="OrthoDB" id="4182541at2759"/>
<sequence>METKSYSEATDEELIAYCRSPEAVYLGGTEEYSTKVVRFEQDAVIEFGHSITKSQVDNMKIVKGLVDPQILYVPTVYRFFTDPNDKGYYSKNECGYLVMEFVQGASVEPLEDPVLVQKVSDWLPLPRNVQVHEIMFDSLQALETFFRSRLRRRNPPLAFDPGVKLVLCHLDMAPRNLIWRDDGTLCAIDWASAGYFPRVFEFAAVRYQEGMEGGFTRLLLERMQPALTEEEEVQCRAIMSARWNCEKYAFVTPEEKEERRKARDAPNPVLKYPGHGDSQE</sequence>
<proteinExistence type="predicted"/>
<dbReference type="SUPFAM" id="SSF56112">
    <property type="entry name" value="Protein kinase-like (PK-like)"/>
    <property type="match status" value="1"/>
</dbReference>
<evidence type="ECO:0000259" key="2">
    <source>
        <dbReference type="Pfam" id="PF01636"/>
    </source>
</evidence>
<dbReference type="Gene3D" id="3.90.1200.10">
    <property type="match status" value="1"/>
</dbReference>
<accession>A0A2B7Y6F3</accession>
<evidence type="ECO:0000256" key="1">
    <source>
        <dbReference type="SAM" id="MobiDB-lite"/>
    </source>
</evidence>
<dbReference type="AlphaFoldDB" id="A0A2B7Y6F3"/>
<organism evidence="3 4">
    <name type="scientific">Helicocarpus griseus UAMH5409</name>
    <dbReference type="NCBI Taxonomy" id="1447875"/>
    <lineage>
        <taxon>Eukaryota</taxon>
        <taxon>Fungi</taxon>
        <taxon>Dikarya</taxon>
        <taxon>Ascomycota</taxon>
        <taxon>Pezizomycotina</taxon>
        <taxon>Eurotiomycetes</taxon>
        <taxon>Eurotiomycetidae</taxon>
        <taxon>Onygenales</taxon>
        <taxon>Ajellomycetaceae</taxon>
        <taxon>Helicocarpus</taxon>
    </lineage>
</organism>
<evidence type="ECO:0000313" key="3">
    <source>
        <dbReference type="EMBL" id="PGH16689.1"/>
    </source>
</evidence>
<protein>
    <recommendedName>
        <fullName evidence="2">Aminoglycoside phosphotransferase domain-containing protein</fullName>
    </recommendedName>
</protein>
<dbReference type="Proteomes" id="UP000223968">
    <property type="component" value="Unassembled WGS sequence"/>
</dbReference>
<name>A0A2B7Y6F3_9EURO</name>
<evidence type="ECO:0000313" key="4">
    <source>
        <dbReference type="Proteomes" id="UP000223968"/>
    </source>
</evidence>
<dbReference type="EMBL" id="PDNB01000015">
    <property type="protein sequence ID" value="PGH16689.1"/>
    <property type="molecule type" value="Genomic_DNA"/>
</dbReference>
<dbReference type="Pfam" id="PF01636">
    <property type="entry name" value="APH"/>
    <property type="match status" value="1"/>
</dbReference>
<keyword evidence="4" id="KW-1185">Reference proteome</keyword>
<dbReference type="STRING" id="1447875.A0A2B7Y6F3"/>
<reference evidence="3 4" key="1">
    <citation type="submission" date="2017-10" db="EMBL/GenBank/DDBJ databases">
        <title>Comparative genomics in systemic dimorphic fungi from Ajellomycetaceae.</title>
        <authorList>
            <person name="Munoz J.F."/>
            <person name="Mcewen J.G."/>
            <person name="Clay O.K."/>
            <person name="Cuomo C.A."/>
        </authorList>
    </citation>
    <scope>NUCLEOTIDE SEQUENCE [LARGE SCALE GENOMIC DNA]</scope>
    <source>
        <strain evidence="3 4">UAMH5409</strain>
    </source>
</reference>
<dbReference type="InterPro" id="IPR002575">
    <property type="entry name" value="Aminoglycoside_PTrfase"/>
</dbReference>
<feature type="region of interest" description="Disordered" evidence="1">
    <location>
        <begin position="253"/>
        <end position="280"/>
    </location>
</feature>
<comment type="caution">
    <text evidence="3">The sequence shown here is derived from an EMBL/GenBank/DDBJ whole genome shotgun (WGS) entry which is preliminary data.</text>
</comment>
<dbReference type="InterPro" id="IPR011009">
    <property type="entry name" value="Kinase-like_dom_sf"/>
</dbReference>
<gene>
    <name evidence="3" type="ORF">AJ79_01561</name>
</gene>
<feature type="domain" description="Aminoglycoside phosphotransferase" evidence="2">
    <location>
        <begin position="136"/>
        <end position="206"/>
    </location>
</feature>